<evidence type="ECO:0000256" key="6">
    <source>
        <dbReference type="SAM" id="Phobius"/>
    </source>
</evidence>
<organism evidence="7 8">
    <name type="scientific">Cohnella phaseoli</name>
    <dbReference type="NCBI Taxonomy" id="456490"/>
    <lineage>
        <taxon>Bacteria</taxon>
        <taxon>Bacillati</taxon>
        <taxon>Bacillota</taxon>
        <taxon>Bacilli</taxon>
        <taxon>Bacillales</taxon>
        <taxon>Paenibacillaceae</taxon>
        <taxon>Cohnella</taxon>
    </lineage>
</organism>
<comment type="similarity">
    <text evidence="5">Belongs to the FNT transporter (TC 1.A.16) family.</text>
</comment>
<dbReference type="PANTHER" id="PTHR30520">
    <property type="entry name" value="FORMATE TRANSPORTER-RELATED"/>
    <property type="match status" value="1"/>
</dbReference>
<name>A0A3D9IMK8_9BACL</name>
<gene>
    <name evidence="7" type="ORF">DFP98_12794</name>
</gene>
<reference evidence="7 8" key="1">
    <citation type="submission" date="2018-07" db="EMBL/GenBank/DDBJ databases">
        <title>Genomic Encyclopedia of Type Strains, Phase III (KMG-III): the genomes of soil and plant-associated and newly described type strains.</title>
        <authorList>
            <person name="Whitman W."/>
        </authorList>
    </citation>
    <scope>NUCLEOTIDE SEQUENCE [LARGE SCALE GENOMIC DNA]</scope>
    <source>
        <strain evidence="7 8">CECT 7287</strain>
    </source>
</reference>
<feature type="transmembrane region" description="Helical" evidence="6">
    <location>
        <begin position="187"/>
        <end position="215"/>
    </location>
</feature>
<dbReference type="Pfam" id="PF01226">
    <property type="entry name" value="Form_Nir_trans"/>
    <property type="match status" value="1"/>
</dbReference>
<dbReference type="NCBIfam" id="TIGR00790">
    <property type="entry name" value="fnt"/>
    <property type="match status" value="1"/>
</dbReference>
<keyword evidence="4 6" id="KW-0472">Membrane</keyword>
<dbReference type="InterPro" id="IPR024002">
    <property type="entry name" value="For/NO2_transpt_CS"/>
</dbReference>
<feature type="transmembrane region" description="Helical" evidence="6">
    <location>
        <begin position="105"/>
        <end position="126"/>
    </location>
</feature>
<dbReference type="Gene3D" id="1.20.1080.10">
    <property type="entry name" value="Glycerol uptake facilitator protein"/>
    <property type="match status" value="1"/>
</dbReference>
<dbReference type="InterPro" id="IPR000292">
    <property type="entry name" value="For/NO2_transpt"/>
</dbReference>
<keyword evidence="3 6" id="KW-1133">Transmembrane helix</keyword>
<dbReference type="OrthoDB" id="9786493at2"/>
<feature type="transmembrane region" description="Helical" evidence="6">
    <location>
        <begin position="62"/>
        <end position="84"/>
    </location>
</feature>
<feature type="transmembrane region" description="Helical" evidence="6">
    <location>
        <begin position="25"/>
        <end position="50"/>
    </location>
</feature>
<dbReference type="AlphaFoldDB" id="A0A3D9IMK8"/>
<dbReference type="EMBL" id="QRDZ01000027">
    <property type="protein sequence ID" value="RED62992.1"/>
    <property type="molecule type" value="Genomic_DNA"/>
</dbReference>
<accession>A0A3D9IMK8</accession>
<dbReference type="PANTHER" id="PTHR30520:SF8">
    <property type="entry name" value="NITRITE TRANSPORTER NIRC"/>
    <property type="match status" value="1"/>
</dbReference>
<evidence type="ECO:0000256" key="5">
    <source>
        <dbReference type="ARBA" id="ARBA00049660"/>
    </source>
</evidence>
<evidence type="ECO:0000313" key="7">
    <source>
        <dbReference type="EMBL" id="RED62992.1"/>
    </source>
</evidence>
<dbReference type="GO" id="GO:0015499">
    <property type="term" value="F:formate transmembrane transporter activity"/>
    <property type="evidence" value="ECO:0007669"/>
    <property type="project" value="TreeGrafter"/>
</dbReference>
<dbReference type="GO" id="GO:0005886">
    <property type="term" value="C:plasma membrane"/>
    <property type="evidence" value="ECO:0007669"/>
    <property type="project" value="TreeGrafter"/>
</dbReference>
<protein>
    <submittedName>
        <fullName evidence="7">Nitrite transporter NirC</fullName>
    </submittedName>
</protein>
<keyword evidence="8" id="KW-1185">Reference proteome</keyword>
<evidence type="ECO:0000313" key="8">
    <source>
        <dbReference type="Proteomes" id="UP000256977"/>
    </source>
</evidence>
<keyword evidence="2 6" id="KW-0812">Transmembrane</keyword>
<evidence type="ECO:0000256" key="2">
    <source>
        <dbReference type="ARBA" id="ARBA00022692"/>
    </source>
</evidence>
<comment type="caution">
    <text evidence="7">The sequence shown here is derived from an EMBL/GenBank/DDBJ whole genome shotgun (WGS) entry which is preliminary data.</text>
</comment>
<comment type="subcellular location">
    <subcellularLocation>
        <location evidence="1">Membrane</location>
        <topology evidence="1">Multi-pass membrane protein</topology>
    </subcellularLocation>
</comment>
<feature type="transmembrane region" description="Helical" evidence="6">
    <location>
        <begin position="156"/>
        <end position="175"/>
    </location>
</feature>
<dbReference type="PROSITE" id="PS01005">
    <property type="entry name" value="FORMATE_NITRITE_TP_1"/>
    <property type="match status" value="1"/>
</dbReference>
<proteinExistence type="inferred from homology"/>
<dbReference type="PROSITE" id="PS01006">
    <property type="entry name" value="FORMATE_NITRITE_TP_2"/>
    <property type="match status" value="1"/>
</dbReference>
<sequence length="275" mass="29785">MFKQNVEAIVEVGVAKANYMKREKLGYFIATMLAGAYVGFGIILIFTLGAPLAQSGSPFQPLVMGASFGIALTLVIIAGAELFTGNNMVFTISTLAGKTTMKETWINWLIVFIGNLAGAVVFALLVKGSGLFNAVPPEHLVFTAAAKKMNAPFTELFFRGILCNWLVCLAVWMSIKLKSEGAKMFAIWWCLFAFIASGYEHSVANMTLLSVALILPQHPEAVTAAGWLHNMFPVTLGNMVGGILFVGLAYWRISPVRKSESVELTPNQPKKAANL</sequence>
<feature type="transmembrane region" description="Helical" evidence="6">
    <location>
        <begin position="227"/>
        <end position="251"/>
    </location>
</feature>
<evidence type="ECO:0000256" key="1">
    <source>
        <dbReference type="ARBA" id="ARBA00004141"/>
    </source>
</evidence>
<dbReference type="InterPro" id="IPR023271">
    <property type="entry name" value="Aquaporin-like"/>
</dbReference>
<dbReference type="RefSeq" id="WP_116063903.1">
    <property type="nucleotide sequence ID" value="NZ_QRDZ01000027.1"/>
</dbReference>
<evidence type="ECO:0000256" key="3">
    <source>
        <dbReference type="ARBA" id="ARBA00022989"/>
    </source>
</evidence>
<evidence type="ECO:0000256" key="4">
    <source>
        <dbReference type="ARBA" id="ARBA00023136"/>
    </source>
</evidence>
<dbReference type="Proteomes" id="UP000256977">
    <property type="component" value="Unassembled WGS sequence"/>
</dbReference>